<accession>Q7P8E1</accession>
<evidence type="ECO:0000313" key="3">
    <source>
        <dbReference type="Proteomes" id="UP000006454"/>
    </source>
</evidence>
<sequence>MIENLVFQNQQSSLSFSDKLDCQKKTNYSVENRQTSLSENGNNKEYIINNLNKELNHKEHNKSCDDCSDDLKAIKKWFKENKIDFSKKHENKIIELLKVNSLGYLLKLFQEQIDILKNKPGVKNIAAIFSNHLFKGTAEINLKEIENREIEQENLKKEEKKESERNEKFLKIFWELPLEEQEKIENEILKNNNINHFLELKKNSIVMYYRLITPFISKYIQEKN</sequence>
<proteinExistence type="predicted"/>
<reference evidence="2 3" key="1">
    <citation type="journal article" date="2003" name="Genome Res.">
        <title>Genome analysis of F. nucleatum sub spp vincentii and its comparison with the genome of F. nucleatum ATCC 25586.</title>
        <authorList>
            <person name="Kapatral V."/>
            <person name="Ivanova N."/>
            <person name="Anderson I."/>
            <person name="Reznik G."/>
            <person name="Bhattacharyya A."/>
            <person name="Gardner W.L."/>
            <person name="Mikhailova N."/>
            <person name="Lapidus A."/>
            <person name="Larsen N."/>
            <person name="D'Souza M."/>
            <person name="Walunas T."/>
            <person name="Haselkorn R."/>
            <person name="Overbeek R."/>
            <person name="Kyrpides N."/>
        </authorList>
    </citation>
    <scope>NUCLEOTIDE SEQUENCE [LARGE SCALE GENOMIC DNA]</scope>
    <source>
        <strain evidence="2 3">ATCC 49256</strain>
    </source>
</reference>
<organism evidence="2 3">
    <name type="scientific">Fusobacterium vincentii ATCC 49256</name>
    <dbReference type="NCBI Taxonomy" id="209882"/>
    <lineage>
        <taxon>Bacteria</taxon>
        <taxon>Fusobacteriati</taxon>
        <taxon>Fusobacteriota</taxon>
        <taxon>Fusobacteriia</taxon>
        <taxon>Fusobacteriales</taxon>
        <taxon>Fusobacteriaceae</taxon>
        <taxon>Fusobacterium</taxon>
    </lineage>
</organism>
<evidence type="ECO:0000313" key="2">
    <source>
        <dbReference type="EMBL" id="EAA25214.1"/>
    </source>
</evidence>
<name>Q7P8E1_FUSVC</name>
<feature type="coiled-coil region" evidence="1">
    <location>
        <begin position="140"/>
        <end position="167"/>
    </location>
</feature>
<dbReference type="Proteomes" id="UP000006454">
    <property type="component" value="Unassembled WGS sequence"/>
</dbReference>
<dbReference type="EMBL" id="AABF01000002">
    <property type="protein sequence ID" value="EAA25214.1"/>
    <property type="molecule type" value="Genomic_DNA"/>
</dbReference>
<gene>
    <name evidence="2" type="ORF">FNV2249</name>
</gene>
<keyword evidence="1" id="KW-0175">Coiled coil</keyword>
<evidence type="ECO:0000256" key="1">
    <source>
        <dbReference type="SAM" id="Coils"/>
    </source>
</evidence>
<comment type="caution">
    <text evidence="2">The sequence shown here is derived from an EMBL/GenBank/DDBJ whole genome shotgun (WGS) entry which is preliminary data.</text>
</comment>
<dbReference type="AlphaFoldDB" id="Q7P8E1"/>
<protein>
    <submittedName>
        <fullName evidence="2">Uncharacterized protein</fullName>
    </submittedName>
</protein>